<evidence type="ECO:0000313" key="3">
    <source>
        <dbReference type="EMBL" id="GID11065.1"/>
    </source>
</evidence>
<dbReference type="SUPFAM" id="SSF48208">
    <property type="entry name" value="Six-hairpin glycosidases"/>
    <property type="match status" value="1"/>
</dbReference>
<dbReference type="PANTHER" id="PTHR12654">
    <property type="entry name" value="BILE ACID BETA-GLUCOSIDASE-RELATED"/>
    <property type="match status" value="1"/>
</dbReference>
<evidence type="ECO:0000313" key="4">
    <source>
        <dbReference type="Proteomes" id="UP000612808"/>
    </source>
</evidence>
<dbReference type="Gene3D" id="1.50.10.10">
    <property type="match status" value="1"/>
</dbReference>
<organism evidence="3 4">
    <name type="scientific">Actinocatenispora rupis</name>
    <dbReference type="NCBI Taxonomy" id="519421"/>
    <lineage>
        <taxon>Bacteria</taxon>
        <taxon>Bacillati</taxon>
        <taxon>Actinomycetota</taxon>
        <taxon>Actinomycetes</taxon>
        <taxon>Micromonosporales</taxon>
        <taxon>Micromonosporaceae</taxon>
        <taxon>Actinocatenispora</taxon>
    </lineage>
</organism>
<evidence type="ECO:0008006" key="5">
    <source>
        <dbReference type="Google" id="ProtNLM"/>
    </source>
</evidence>
<proteinExistence type="predicted"/>
<dbReference type="GO" id="GO:0005975">
    <property type="term" value="P:carbohydrate metabolic process"/>
    <property type="evidence" value="ECO:0007669"/>
    <property type="project" value="InterPro"/>
</dbReference>
<comment type="caution">
    <text evidence="3">The sequence shown here is derived from an EMBL/GenBank/DDBJ whole genome shotgun (WGS) entry which is preliminary data.</text>
</comment>
<feature type="domain" description="Glycosyl-hydrolase family 116 catalytic region" evidence="1">
    <location>
        <begin position="446"/>
        <end position="735"/>
    </location>
</feature>
<accession>A0A8J3J2T7</accession>
<dbReference type="InterPro" id="IPR006775">
    <property type="entry name" value="GH116_catalytic"/>
</dbReference>
<dbReference type="InterPro" id="IPR008928">
    <property type="entry name" value="6-hairpin_glycosidase_sf"/>
</dbReference>
<evidence type="ECO:0000259" key="2">
    <source>
        <dbReference type="Pfam" id="PF12215"/>
    </source>
</evidence>
<dbReference type="GO" id="GO:0004553">
    <property type="term" value="F:hydrolase activity, hydrolyzing O-glycosyl compounds"/>
    <property type="evidence" value="ECO:0007669"/>
    <property type="project" value="InterPro"/>
</dbReference>
<dbReference type="Pfam" id="PF12215">
    <property type="entry name" value="Glyco_hydr_116N"/>
    <property type="match status" value="1"/>
</dbReference>
<dbReference type="EMBL" id="BOMB01000010">
    <property type="protein sequence ID" value="GID11065.1"/>
    <property type="molecule type" value="Genomic_DNA"/>
</dbReference>
<reference evidence="3" key="1">
    <citation type="submission" date="2021-01" db="EMBL/GenBank/DDBJ databases">
        <title>Whole genome shotgun sequence of Actinocatenispora rupis NBRC 107355.</title>
        <authorList>
            <person name="Komaki H."/>
            <person name="Tamura T."/>
        </authorList>
    </citation>
    <scope>NUCLEOTIDE SEQUENCE</scope>
    <source>
        <strain evidence="3">NBRC 107355</strain>
    </source>
</reference>
<sequence length="819" mass="88897">MEWPWLREYTGDRLRRISLPLGGIGTGTIGFAGRGHLTDWELLDHPDHGNRPRVSLFALRLADTDGTVLAVRALEGPLDDAEYDGAYGSAAANQGLPRFPAATFRTAYPLGQLDLGDPDLPVAVTVRAWNPFVPSDVPASSLPVAALRYAVTNRGERPLDVSVLGAVTSPLGDGADHTAAVLDGAGLGGVELTARGGAPYAAGSLALGLLDPSDRASRRTRWPELSWGDGLLSFWTDFADDGVLTDPPAGTPIAAVADTRTVAPGATVEFTYLIGWHVPVRRAWRWLPLDWGDDWDMDPDRLLANHYARDRDSAADVLREVAPRLGGLTARTVAFVRAFVEQDVPPELVEAALFTASTLRTQTCFRTDDGHFFGWEGVADRIGSCHGNCTHVWHYEYATAHLFGELSRSMRTLEFAHATDERGLMSFRIGLPLAEKAREWPLAAADGQLGAIVRLWHDWRLSGDDHLLRTLWPAARRALEFCWIPGGWDADRDGVLEGVQHNTYDVEFYGPNPQEATWYLAALDAAARIADHVGDPAFAATCRALRASGQSTVDTELFNGEYYVQRVTPAAEIADGLRHPSMGATDPADPPFQLGDGCLTDQLVGEVAARLVGLGPQLDPAHTDAAARAVLAYNWRDRFDRDLNHMRGFALGDERGLLVASYPHGNRPERPFSYFSEVMTGFEYTAATALVQAGDLAGARRVVAAVRDRYDGARRNPYDEAECGRHYARAMASWGTLLAWQGFTYDAVDGVLTVTPRADRITYAVAAGDAWGTVAVRAGRTTVAVHEGVLALRRLVVTGVGEWDLGGVRRLGAGAELRV</sequence>
<name>A0A8J3J2T7_9ACTN</name>
<protein>
    <recommendedName>
        <fullName evidence="5">Beta-Glucocerebrosidase 2 N terminal</fullName>
    </recommendedName>
</protein>
<dbReference type="Proteomes" id="UP000612808">
    <property type="component" value="Unassembled WGS sequence"/>
</dbReference>
<dbReference type="InterPro" id="IPR052566">
    <property type="entry name" value="Non-lysos_glucosylceramidase"/>
</dbReference>
<dbReference type="PANTHER" id="PTHR12654:SF0">
    <property type="entry name" value="NON-LYSOSOMAL GLUCOSYLCERAMIDASE"/>
    <property type="match status" value="1"/>
</dbReference>
<evidence type="ECO:0000259" key="1">
    <source>
        <dbReference type="Pfam" id="PF04685"/>
    </source>
</evidence>
<dbReference type="InterPro" id="IPR012341">
    <property type="entry name" value="6hp_glycosidase-like_sf"/>
</dbReference>
<dbReference type="AlphaFoldDB" id="A0A8J3J2T7"/>
<dbReference type="Pfam" id="PF04685">
    <property type="entry name" value="DUF608"/>
    <property type="match status" value="1"/>
</dbReference>
<gene>
    <name evidence="3" type="ORF">Aru02nite_19540</name>
</gene>
<feature type="domain" description="Glycosyl-hydrolase family 116 N-terminal" evidence="2">
    <location>
        <begin position="19"/>
        <end position="282"/>
    </location>
</feature>
<dbReference type="InterPro" id="IPR024462">
    <property type="entry name" value="GH116_N"/>
</dbReference>
<keyword evidence="4" id="KW-1185">Reference proteome</keyword>